<proteinExistence type="predicted"/>
<evidence type="ECO:0000313" key="2">
    <source>
        <dbReference type="EMBL" id="MDX6806463.1"/>
    </source>
</evidence>
<comment type="caution">
    <text evidence="2">The sequence shown here is derived from an EMBL/GenBank/DDBJ whole genome shotgun (WGS) entry which is preliminary data.</text>
</comment>
<dbReference type="EMBL" id="JAXAFJ010000005">
    <property type="protein sequence ID" value="MDX6806463.1"/>
    <property type="molecule type" value="Genomic_DNA"/>
</dbReference>
<organism evidence="2 3">
    <name type="scientific">Terrihabitans rhizophilus</name>
    <dbReference type="NCBI Taxonomy" id="3092662"/>
    <lineage>
        <taxon>Bacteria</taxon>
        <taxon>Pseudomonadati</taxon>
        <taxon>Pseudomonadota</taxon>
        <taxon>Alphaproteobacteria</taxon>
        <taxon>Hyphomicrobiales</taxon>
        <taxon>Terrihabitans</taxon>
    </lineage>
</organism>
<keyword evidence="1" id="KW-0732">Signal</keyword>
<dbReference type="Proteomes" id="UP001274321">
    <property type="component" value="Unassembled WGS sequence"/>
</dbReference>
<sequence length="122" mass="12807">MDFFFKLALASGAFSVSASLVAATMLPLPAAGFGYGVQPSTRVETAFREFGTYAGVARAGKTDLADVRELCGREWPNGPQACRISGLDTNTARPSRVITIARASGPTGSVLLSRPVIQTANR</sequence>
<evidence type="ECO:0000313" key="3">
    <source>
        <dbReference type="Proteomes" id="UP001274321"/>
    </source>
</evidence>
<name>A0ABU4RQJ5_9HYPH</name>
<keyword evidence="3" id="KW-1185">Reference proteome</keyword>
<accession>A0ABU4RQJ5</accession>
<feature type="chain" id="PRO_5047455467" evidence="1">
    <location>
        <begin position="23"/>
        <end position="122"/>
    </location>
</feature>
<evidence type="ECO:0000256" key="1">
    <source>
        <dbReference type="SAM" id="SignalP"/>
    </source>
</evidence>
<feature type="signal peptide" evidence="1">
    <location>
        <begin position="1"/>
        <end position="22"/>
    </location>
</feature>
<dbReference type="RefSeq" id="WP_319844590.1">
    <property type="nucleotide sequence ID" value="NZ_JAXAFJ010000005.1"/>
</dbReference>
<gene>
    <name evidence="2" type="ORF">SCD90_10335</name>
</gene>
<protein>
    <submittedName>
        <fullName evidence="2">Uncharacterized protein</fullName>
    </submittedName>
</protein>
<reference evidence="2 3" key="1">
    <citation type="submission" date="2023-11" db="EMBL/GenBank/DDBJ databases">
        <authorList>
            <person name="Bao R."/>
        </authorList>
    </citation>
    <scope>NUCLEOTIDE SEQUENCE [LARGE SCALE GENOMIC DNA]</scope>
    <source>
        <strain evidence="2 3">PJ23</strain>
    </source>
</reference>